<accession>A0A914ECA9</accession>
<evidence type="ECO:0000313" key="2">
    <source>
        <dbReference type="Proteomes" id="UP000887540"/>
    </source>
</evidence>
<evidence type="ECO:0000313" key="3">
    <source>
        <dbReference type="WBParaSite" id="ACRNAN_scaffold6801.g15959.t1"/>
    </source>
</evidence>
<proteinExistence type="predicted"/>
<evidence type="ECO:0000256" key="1">
    <source>
        <dbReference type="SAM" id="MobiDB-lite"/>
    </source>
</evidence>
<feature type="region of interest" description="Disordered" evidence="1">
    <location>
        <begin position="1"/>
        <end position="55"/>
    </location>
</feature>
<sequence>MNFRKKNKSDSGYQLEDNETAPSTSEKTAKRTRYSLKKASTLKEQHQPKESPEKTNDYGAAVIKQGGPHGSVLVYQSKDLRDHEFQFSKIKGKGGIYECIGCTKIKSDKKLDCKVPFVKVENGRIVGIDPDRNLPHFCVKKDWWERLVNEPDQSIAEIRQISPIITEIIDGDTDIPTTFKKRRLSVKVVRPSNKATISTNSTQPKFGYAYPARRLAFLEQADIEITSEHYPLKEYSLLTRKIFFTNKWNDGDRKIEMPCADYPIPAKINVNILTFKMTPDSIAALKAEFNTLEAGFMDGNKKTLVLVDSLFWTLDDSVLGKAAVIRAEFPVMPKQIVPHLQIFCSLVPDLSSVVYALGFDWLIHSTEASFKLIAASVIGELESIAEALLTNHKNGDVKLFFITIPEIGEYKNRFKRFNQDMRNFIENKKCTRENMKIVHVLDWAKIVEEAGSEESATVNRRLHLLFDM</sequence>
<dbReference type="AlphaFoldDB" id="A0A914ECA9"/>
<feature type="compositionally biased region" description="Basic and acidic residues" evidence="1">
    <location>
        <begin position="41"/>
        <end position="55"/>
    </location>
</feature>
<dbReference type="WBParaSite" id="ACRNAN_scaffold6801.g15959.t1">
    <property type="protein sequence ID" value="ACRNAN_scaffold6801.g15959.t1"/>
    <property type="gene ID" value="ACRNAN_scaffold6801.g15959"/>
</dbReference>
<name>A0A914ECA9_9BILA</name>
<keyword evidence="2" id="KW-1185">Reference proteome</keyword>
<reference evidence="3" key="1">
    <citation type="submission" date="2022-11" db="UniProtKB">
        <authorList>
            <consortium name="WormBaseParasite"/>
        </authorList>
    </citation>
    <scope>IDENTIFICATION</scope>
</reference>
<dbReference type="Proteomes" id="UP000887540">
    <property type="component" value="Unplaced"/>
</dbReference>
<organism evidence="2 3">
    <name type="scientific">Acrobeloides nanus</name>
    <dbReference type="NCBI Taxonomy" id="290746"/>
    <lineage>
        <taxon>Eukaryota</taxon>
        <taxon>Metazoa</taxon>
        <taxon>Ecdysozoa</taxon>
        <taxon>Nematoda</taxon>
        <taxon>Chromadorea</taxon>
        <taxon>Rhabditida</taxon>
        <taxon>Tylenchina</taxon>
        <taxon>Cephalobomorpha</taxon>
        <taxon>Cephaloboidea</taxon>
        <taxon>Cephalobidae</taxon>
        <taxon>Acrobeloides</taxon>
    </lineage>
</organism>
<protein>
    <submittedName>
        <fullName evidence="3">Uncharacterized protein</fullName>
    </submittedName>
</protein>